<dbReference type="SUPFAM" id="SSF140371">
    <property type="entry name" value="Vng1086c-like"/>
    <property type="match status" value="1"/>
</dbReference>
<dbReference type="InterPro" id="IPR036519">
    <property type="entry name" value="UPF0058_sf"/>
</dbReference>
<evidence type="ECO:0000256" key="1">
    <source>
        <dbReference type="SAM" id="MobiDB-lite"/>
    </source>
</evidence>
<dbReference type="InterPro" id="IPR002753">
    <property type="entry name" value="UPF0058"/>
</dbReference>
<sequence length="93" mass="10217">MRKQALIHMHALAVELRAAVSSSRRNTPTPDAFVEYDDGEVTPATVYHQKDAHKAAVQLLLEGTVETISIDTESESESRAQSQTTVETVQPPE</sequence>
<dbReference type="EMBL" id="JAOPKA010000018">
    <property type="protein sequence ID" value="MCU4743734.1"/>
    <property type="molecule type" value="Genomic_DNA"/>
</dbReference>
<dbReference type="Pfam" id="PF01893">
    <property type="entry name" value="UPF0058"/>
    <property type="match status" value="1"/>
</dbReference>
<evidence type="ECO:0000313" key="2">
    <source>
        <dbReference type="EMBL" id="MCU4743734.1"/>
    </source>
</evidence>
<accession>A0AAP3E490</accession>
<evidence type="ECO:0000313" key="3">
    <source>
        <dbReference type="Proteomes" id="UP001321018"/>
    </source>
</evidence>
<feature type="compositionally biased region" description="Polar residues" evidence="1">
    <location>
        <begin position="79"/>
        <end position="93"/>
    </location>
</feature>
<proteinExistence type="predicted"/>
<comment type="caution">
    <text evidence="2">The sequence shown here is derived from an EMBL/GenBank/DDBJ whole genome shotgun (WGS) entry which is preliminary data.</text>
</comment>
<name>A0AAP3E490_9EURY</name>
<dbReference type="Gene3D" id="1.20.1270.110">
    <property type="entry name" value="Uncharacterised protein family UPF0058"/>
    <property type="match status" value="1"/>
</dbReference>
<gene>
    <name evidence="2" type="ORF">OB960_20320</name>
</gene>
<organism evidence="2 3">
    <name type="scientific">Natronoglomus mannanivorans</name>
    <dbReference type="NCBI Taxonomy" id="2979990"/>
    <lineage>
        <taxon>Archaea</taxon>
        <taxon>Methanobacteriati</taxon>
        <taxon>Methanobacteriota</taxon>
        <taxon>Stenosarchaea group</taxon>
        <taxon>Halobacteria</taxon>
        <taxon>Halobacteriales</taxon>
        <taxon>Natrialbaceae</taxon>
        <taxon>Natronoglomus</taxon>
    </lineage>
</organism>
<dbReference type="Proteomes" id="UP001321018">
    <property type="component" value="Unassembled WGS sequence"/>
</dbReference>
<protein>
    <submittedName>
        <fullName evidence="2">UPF0058 family protein</fullName>
    </submittedName>
</protein>
<feature type="region of interest" description="Disordered" evidence="1">
    <location>
        <begin position="69"/>
        <end position="93"/>
    </location>
</feature>
<reference evidence="2" key="1">
    <citation type="submission" date="2022-09" db="EMBL/GenBank/DDBJ databases">
        <title>Enrichment on poylsaccharides allowed isolation of novel metabolic and taxonomic groups of Haloarchaea.</title>
        <authorList>
            <person name="Sorokin D.Y."/>
            <person name="Elcheninov A.G."/>
            <person name="Khizhniak T.V."/>
            <person name="Kolganova T.V."/>
            <person name="Kublanov I.V."/>
        </authorList>
    </citation>
    <scope>NUCLEOTIDE SEQUENCE</scope>
    <source>
        <strain evidence="2">AArc-xg1-1</strain>
    </source>
</reference>
<dbReference type="AlphaFoldDB" id="A0AAP3E490"/>
<dbReference type="RefSeq" id="WP_338005549.1">
    <property type="nucleotide sequence ID" value="NZ_JAOPKA010000018.1"/>
</dbReference>